<feature type="region of interest" description="Disordered" evidence="1">
    <location>
        <begin position="1"/>
        <end position="59"/>
    </location>
</feature>
<protein>
    <submittedName>
        <fullName evidence="3">Uncharacterized protein</fullName>
    </submittedName>
</protein>
<feature type="compositionally biased region" description="Basic and acidic residues" evidence="1">
    <location>
        <begin position="39"/>
        <end position="50"/>
    </location>
</feature>
<dbReference type="AlphaFoldDB" id="Q1QZF9"/>
<reference evidence="3 4" key="1">
    <citation type="journal article" date="2011" name="Stand. Genomic Sci.">
        <title>Complete genome sequence of the halophilic and highly halotolerant Chromohalobacter salexigens type strain (1H11(T)).</title>
        <authorList>
            <person name="Copeland A."/>
            <person name="O'Connor K."/>
            <person name="Lucas S."/>
            <person name="Lapidus A."/>
            <person name="Berry K.W."/>
            <person name="Detter J.C."/>
            <person name="Del Rio T.G."/>
            <person name="Hammon N."/>
            <person name="Dalin E."/>
            <person name="Tice H."/>
            <person name="Pitluck S."/>
            <person name="Bruce D."/>
            <person name="Goodwin L."/>
            <person name="Han C."/>
            <person name="Tapia R."/>
            <person name="Saunders E."/>
            <person name="Schmutz J."/>
            <person name="Brettin T."/>
            <person name="Larimer F."/>
            <person name="Land M."/>
            <person name="Hauser L."/>
            <person name="Vargas C."/>
            <person name="Nieto J.J."/>
            <person name="Kyrpides N.C."/>
            <person name="Ivanova N."/>
            <person name="Goker M."/>
            <person name="Klenk H.P."/>
            <person name="Csonka L.N."/>
            <person name="Woyke T."/>
        </authorList>
    </citation>
    <scope>NUCLEOTIDE SEQUENCE [LARGE SCALE GENOMIC DNA]</scope>
    <source>
        <strain evidence="4">ATCC BAA-138 / DSM 3043 / CIP 106854 / NCIMB 13768 / 1H11</strain>
    </source>
</reference>
<dbReference type="eggNOG" id="ENOG502Z940">
    <property type="taxonomic scope" value="Bacteria"/>
</dbReference>
<feature type="transmembrane region" description="Helical" evidence="2">
    <location>
        <begin position="433"/>
        <end position="454"/>
    </location>
</feature>
<feature type="compositionally biased region" description="Polar residues" evidence="1">
    <location>
        <begin position="29"/>
        <end position="38"/>
    </location>
</feature>
<dbReference type="KEGG" id="csa:Csal_0792"/>
<dbReference type="Proteomes" id="UP000000239">
    <property type="component" value="Chromosome"/>
</dbReference>
<name>Q1QZF9_CHRI1</name>
<accession>Q1QZF9</accession>
<keyword evidence="2" id="KW-0472">Membrane</keyword>
<evidence type="ECO:0000256" key="2">
    <source>
        <dbReference type="SAM" id="Phobius"/>
    </source>
</evidence>
<evidence type="ECO:0000313" key="4">
    <source>
        <dbReference type="Proteomes" id="UP000000239"/>
    </source>
</evidence>
<sequence>MAPDPREPTQGATMSTFQKPYIAPFDNDVTPSSWSLSPHESDRRQSDTPLHRSASQRRNALKEQRIQALLDHCRDEALKQLIGPFGLTPAMFDDIDGGNVTTQHNAHQDIYAKASEKYDRNDYDYQGAKRDKKRNAVQAGEMNADTFTDAYTGEQAPTKRTTSNGKQAMNAELDHTIPLKQVHKEGGWMRTPEGRQTLASEDKNLNYTTLENNRRKSDAPAEEALSAQQGYDETRTGPLVEEARTAIDTHLPDTGERVAYHAKELGKTGTREFGKAGMRRALGLLLHELVSGVFSEVASVVNDRTHPDSLLERLTAAIKRVARRVQGKFKDALGEFFKGGLQGFISNLLTFLINNLITTSAKVVTIIREGIHQLWDALKMMLWPPEGMSHEARLRAIAKSVAGLFTLGAGMLWEESLNAFLLGIPPLAPIAGFISPVLTGLLTGLATALLMYAIDSIIDWMLDKGTACLNSQIDALEGYQSLMRQTAERIDVQLRLSASYRASLGLNDSISHDWQEAGEALADANRTAEATRATHDDTRTSLDNATRTQQDVNAALTRLLGRSHKET</sequence>
<organism evidence="3 4">
    <name type="scientific">Chromohalobacter israelensis (strain ATCC BAA-138 / DSM 3043 / CIP 106854 / NCIMB 13768 / 1H11)</name>
    <name type="common">Chromohalobacter salexigens</name>
    <dbReference type="NCBI Taxonomy" id="290398"/>
    <lineage>
        <taxon>Bacteria</taxon>
        <taxon>Pseudomonadati</taxon>
        <taxon>Pseudomonadota</taxon>
        <taxon>Gammaproteobacteria</taxon>
        <taxon>Oceanospirillales</taxon>
        <taxon>Halomonadaceae</taxon>
        <taxon>Chromohalobacter</taxon>
    </lineage>
</organism>
<keyword evidence="4" id="KW-1185">Reference proteome</keyword>
<evidence type="ECO:0000256" key="1">
    <source>
        <dbReference type="SAM" id="MobiDB-lite"/>
    </source>
</evidence>
<dbReference type="EMBL" id="CP000285">
    <property type="protein sequence ID" value="ABE58149.1"/>
    <property type="molecule type" value="Genomic_DNA"/>
</dbReference>
<keyword evidence="2" id="KW-0812">Transmembrane</keyword>
<evidence type="ECO:0000313" key="3">
    <source>
        <dbReference type="EMBL" id="ABE58149.1"/>
    </source>
</evidence>
<gene>
    <name evidence="3" type="ordered locus">Csal_0792</name>
</gene>
<keyword evidence="2" id="KW-1133">Transmembrane helix</keyword>
<dbReference type="HOGENOM" id="CLU_035594_1_0_6"/>
<dbReference type="STRING" id="290398.Csal_0792"/>
<feature type="region of interest" description="Disordered" evidence="1">
    <location>
        <begin position="210"/>
        <end position="236"/>
    </location>
</feature>
<proteinExistence type="predicted"/>